<proteinExistence type="predicted"/>
<accession>A0A8S2TRC5</accession>
<name>A0A8S2TRC5_9BILA</name>
<evidence type="ECO:0008006" key="4">
    <source>
        <dbReference type="Google" id="ProtNLM"/>
    </source>
</evidence>
<dbReference type="Gene3D" id="2.60.120.200">
    <property type="match status" value="1"/>
</dbReference>
<dbReference type="EMBL" id="CAJNOK010034707">
    <property type="protein sequence ID" value="CAF1506577.1"/>
    <property type="molecule type" value="Genomic_DNA"/>
</dbReference>
<organism evidence="2 3">
    <name type="scientific">Didymodactylos carnosus</name>
    <dbReference type="NCBI Taxonomy" id="1234261"/>
    <lineage>
        <taxon>Eukaryota</taxon>
        <taxon>Metazoa</taxon>
        <taxon>Spiralia</taxon>
        <taxon>Gnathifera</taxon>
        <taxon>Rotifera</taxon>
        <taxon>Eurotatoria</taxon>
        <taxon>Bdelloidea</taxon>
        <taxon>Philodinida</taxon>
        <taxon>Philodinidae</taxon>
        <taxon>Didymodactylos</taxon>
    </lineage>
</organism>
<dbReference type="Pfam" id="PF13385">
    <property type="entry name" value="Laminin_G_3"/>
    <property type="match status" value="1"/>
</dbReference>
<dbReference type="AlphaFoldDB" id="A0A8S2TRC5"/>
<dbReference type="InterPro" id="IPR013320">
    <property type="entry name" value="ConA-like_dom_sf"/>
</dbReference>
<comment type="caution">
    <text evidence="2">The sequence shown here is derived from an EMBL/GenBank/DDBJ whole genome shotgun (WGS) entry which is preliminary data.</text>
</comment>
<protein>
    <recommendedName>
        <fullName evidence="4">Lectin</fullName>
    </recommendedName>
</protein>
<reference evidence="2" key="1">
    <citation type="submission" date="2021-02" db="EMBL/GenBank/DDBJ databases">
        <authorList>
            <person name="Nowell W R."/>
        </authorList>
    </citation>
    <scope>NUCLEOTIDE SEQUENCE</scope>
</reference>
<dbReference type="SUPFAM" id="SSF49899">
    <property type="entry name" value="Concanavalin A-like lectins/glucanases"/>
    <property type="match status" value="1"/>
</dbReference>
<dbReference type="Proteomes" id="UP000677228">
    <property type="component" value="Unassembled WGS sequence"/>
</dbReference>
<evidence type="ECO:0000313" key="2">
    <source>
        <dbReference type="EMBL" id="CAF4294791.1"/>
    </source>
</evidence>
<sequence>MSLTSITSGTIIHASQLSTGATAVCFDLLVLTSSGTLAAQTYYTYNGNNITTIQTSVLKLNSWTHVTLSYSQPNGMRLYLNGALNAYTTGTLSMNYFNTPLFLTLGNSMPGGGVPSGCYVGSVSIASGQLLGTIDELYVYSRELNQYEICTLANP</sequence>
<evidence type="ECO:0000313" key="3">
    <source>
        <dbReference type="Proteomes" id="UP000682733"/>
    </source>
</evidence>
<gene>
    <name evidence="1" type="ORF">OVA965_LOCUS37179</name>
    <name evidence="2" type="ORF">TMI583_LOCUS38243</name>
</gene>
<evidence type="ECO:0000313" key="1">
    <source>
        <dbReference type="EMBL" id="CAF1506577.1"/>
    </source>
</evidence>
<dbReference type="EMBL" id="CAJOBA010056757">
    <property type="protein sequence ID" value="CAF4294791.1"/>
    <property type="molecule type" value="Genomic_DNA"/>
</dbReference>
<dbReference type="Proteomes" id="UP000682733">
    <property type="component" value="Unassembled WGS sequence"/>
</dbReference>